<evidence type="ECO:0000313" key="3">
    <source>
        <dbReference type="Proteomes" id="UP001234216"/>
    </source>
</evidence>
<protein>
    <submittedName>
        <fullName evidence="2">Uncharacterized protein</fullName>
    </submittedName>
</protein>
<accession>A0AAW8FKC6</accession>
<name>A0AAW8FKC6_9ACTN</name>
<feature type="compositionally biased region" description="Polar residues" evidence="1">
    <location>
        <begin position="50"/>
        <end position="66"/>
    </location>
</feature>
<comment type="caution">
    <text evidence="2">The sequence shown here is derived from an EMBL/GenBank/DDBJ whole genome shotgun (WGS) entry which is preliminary data.</text>
</comment>
<proteinExistence type="predicted"/>
<dbReference type="Proteomes" id="UP001234216">
    <property type="component" value="Unassembled WGS sequence"/>
</dbReference>
<sequence length="66" mass="6254">MIVQAVPVGLGAVLLGPGGPGGDELVADGGDLRVDGRDGEPVGAEFGGYTASQSSAPSLGSISQSG</sequence>
<dbReference type="EMBL" id="JAUSZV010000005">
    <property type="protein sequence ID" value="MDQ0910459.1"/>
    <property type="molecule type" value="Genomic_DNA"/>
</dbReference>
<evidence type="ECO:0000313" key="2">
    <source>
        <dbReference type="EMBL" id="MDQ0910459.1"/>
    </source>
</evidence>
<feature type="region of interest" description="Disordered" evidence="1">
    <location>
        <begin position="36"/>
        <end position="66"/>
    </location>
</feature>
<evidence type="ECO:0000256" key="1">
    <source>
        <dbReference type="SAM" id="MobiDB-lite"/>
    </source>
</evidence>
<organism evidence="2 3">
    <name type="scientific">Streptomyces canus</name>
    <dbReference type="NCBI Taxonomy" id="58343"/>
    <lineage>
        <taxon>Bacteria</taxon>
        <taxon>Bacillati</taxon>
        <taxon>Actinomycetota</taxon>
        <taxon>Actinomycetes</taxon>
        <taxon>Kitasatosporales</taxon>
        <taxon>Streptomycetaceae</taxon>
        <taxon>Streptomyces</taxon>
        <taxon>Streptomyces aurantiacus group</taxon>
    </lineage>
</organism>
<reference evidence="2" key="1">
    <citation type="submission" date="2023-07" db="EMBL/GenBank/DDBJ databases">
        <title>Comparative genomics of wheat-associated soil bacteria to identify genetic determinants of phenazine resistance.</title>
        <authorList>
            <person name="Mouncey N."/>
        </authorList>
    </citation>
    <scope>NUCLEOTIDE SEQUENCE</scope>
    <source>
        <strain evidence="2">V4I22</strain>
    </source>
</reference>
<dbReference type="AlphaFoldDB" id="A0AAW8FKC6"/>
<gene>
    <name evidence="2" type="ORF">QFZ22_006444</name>
</gene>